<dbReference type="SUPFAM" id="SSF64484">
    <property type="entry name" value="beta and beta-prime subunits of DNA dependent RNA-polymerase"/>
    <property type="match status" value="1"/>
</dbReference>
<protein>
    <recommendedName>
        <fullName evidence="2">DNA-directed RNA polymerase</fullName>
        <ecNumber evidence="2">2.7.7.6</ecNumber>
    </recommendedName>
</protein>
<evidence type="ECO:0000313" key="10">
    <source>
        <dbReference type="Proteomes" id="UP000278807"/>
    </source>
</evidence>
<dbReference type="GO" id="GO:0003899">
    <property type="term" value="F:DNA-directed RNA polymerase activity"/>
    <property type="evidence" value="ECO:0007669"/>
    <property type="project" value="UniProtKB-EC"/>
</dbReference>
<dbReference type="Gene3D" id="6.10.250.2940">
    <property type="match status" value="1"/>
</dbReference>
<dbReference type="InterPro" id="IPR007083">
    <property type="entry name" value="RNA_pol_Rpb1_4"/>
</dbReference>
<keyword evidence="3" id="KW-0240">DNA-directed RNA polymerase</keyword>
<gene>
    <name evidence="9" type="ORF">HNAJ_LOCUS6004</name>
</gene>
<evidence type="ECO:0000313" key="11">
    <source>
        <dbReference type="WBParaSite" id="HNAJ_0000600701-mRNA-1"/>
    </source>
</evidence>
<feature type="domain" description="RNA polymerase Rpb1" evidence="8">
    <location>
        <begin position="1"/>
        <end position="39"/>
    </location>
</feature>
<dbReference type="InterPro" id="IPR045867">
    <property type="entry name" value="DNA-dir_RpoC_beta_prime"/>
</dbReference>
<comment type="similarity">
    <text evidence="1">Belongs to the RNA polymerase beta' chain family.</text>
</comment>
<dbReference type="EMBL" id="UZAE01005850">
    <property type="protein sequence ID" value="VDO01864.1"/>
    <property type="molecule type" value="Genomic_DNA"/>
</dbReference>
<dbReference type="InterPro" id="IPR007081">
    <property type="entry name" value="RNA_pol_Rpb1_5"/>
</dbReference>
<dbReference type="Pfam" id="PF05000">
    <property type="entry name" value="RNA_pol_Rpb1_4"/>
    <property type="match status" value="1"/>
</dbReference>
<dbReference type="EC" id="2.7.7.6" evidence="2"/>
<keyword evidence="6" id="KW-0804">Transcription</keyword>
<name>A0A0R3TG16_RODNA</name>
<dbReference type="WBParaSite" id="HNAJ_0000600701-mRNA-1">
    <property type="protein sequence ID" value="HNAJ_0000600701-mRNA-1"/>
    <property type="gene ID" value="HNAJ_0000600701"/>
</dbReference>
<dbReference type="AlphaFoldDB" id="A0A0R3TG16"/>
<keyword evidence="10" id="KW-1185">Reference proteome</keyword>
<evidence type="ECO:0000259" key="7">
    <source>
        <dbReference type="Pfam" id="PF04998"/>
    </source>
</evidence>
<evidence type="ECO:0000259" key="8">
    <source>
        <dbReference type="Pfam" id="PF05000"/>
    </source>
</evidence>
<keyword evidence="5" id="KW-0548">Nucleotidyltransferase</keyword>
<reference evidence="11" key="1">
    <citation type="submission" date="2017-02" db="UniProtKB">
        <authorList>
            <consortium name="WormBaseParasite"/>
        </authorList>
    </citation>
    <scope>IDENTIFICATION</scope>
</reference>
<reference evidence="9 10" key="2">
    <citation type="submission" date="2018-11" db="EMBL/GenBank/DDBJ databases">
        <authorList>
            <consortium name="Pathogen Informatics"/>
        </authorList>
    </citation>
    <scope>NUCLEOTIDE SEQUENCE [LARGE SCALE GENOMIC DNA]</scope>
</reference>
<dbReference type="STRING" id="102285.A0A0R3TG16"/>
<dbReference type="Pfam" id="PF04998">
    <property type="entry name" value="RNA_pol_Rpb1_5"/>
    <property type="match status" value="1"/>
</dbReference>
<dbReference type="Proteomes" id="UP000278807">
    <property type="component" value="Unassembled WGS sequence"/>
</dbReference>
<proteinExistence type="inferred from homology"/>
<evidence type="ECO:0000256" key="6">
    <source>
        <dbReference type="ARBA" id="ARBA00023163"/>
    </source>
</evidence>
<dbReference type="PANTHER" id="PTHR19376:SF11">
    <property type="entry name" value="DNA-DIRECTED RNA POLYMERASE I SUBUNIT RPA1"/>
    <property type="match status" value="1"/>
</dbReference>
<evidence type="ECO:0000313" key="9">
    <source>
        <dbReference type="EMBL" id="VDO01864.1"/>
    </source>
</evidence>
<dbReference type="GO" id="GO:0006351">
    <property type="term" value="P:DNA-templated transcription"/>
    <property type="evidence" value="ECO:0007669"/>
    <property type="project" value="InterPro"/>
</dbReference>
<dbReference type="PANTHER" id="PTHR19376">
    <property type="entry name" value="DNA-DIRECTED RNA POLYMERASE"/>
    <property type="match status" value="1"/>
</dbReference>
<dbReference type="GO" id="GO:0003677">
    <property type="term" value="F:DNA binding"/>
    <property type="evidence" value="ECO:0007669"/>
    <property type="project" value="InterPro"/>
</dbReference>
<evidence type="ECO:0000256" key="1">
    <source>
        <dbReference type="ARBA" id="ARBA00006460"/>
    </source>
</evidence>
<organism evidence="11">
    <name type="scientific">Rodentolepis nana</name>
    <name type="common">Dwarf tapeworm</name>
    <name type="synonym">Hymenolepis nana</name>
    <dbReference type="NCBI Taxonomy" id="102285"/>
    <lineage>
        <taxon>Eukaryota</taxon>
        <taxon>Metazoa</taxon>
        <taxon>Spiralia</taxon>
        <taxon>Lophotrochozoa</taxon>
        <taxon>Platyhelminthes</taxon>
        <taxon>Cestoda</taxon>
        <taxon>Eucestoda</taxon>
        <taxon>Cyclophyllidea</taxon>
        <taxon>Hymenolepididae</taxon>
        <taxon>Rodentolepis</taxon>
    </lineage>
</organism>
<feature type="domain" description="RNA polymerase Rpb1" evidence="7">
    <location>
        <begin position="50"/>
        <end position="86"/>
    </location>
</feature>
<evidence type="ECO:0000256" key="5">
    <source>
        <dbReference type="ARBA" id="ARBA00022695"/>
    </source>
</evidence>
<evidence type="ECO:0000256" key="4">
    <source>
        <dbReference type="ARBA" id="ARBA00022679"/>
    </source>
</evidence>
<evidence type="ECO:0000256" key="3">
    <source>
        <dbReference type="ARBA" id="ARBA00022478"/>
    </source>
</evidence>
<accession>A0A0R3TG16</accession>
<evidence type="ECO:0000256" key="2">
    <source>
        <dbReference type="ARBA" id="ARBA00012418"/>
    </source>
</evidence>
<dbReference type="GO" id="GO:0005736">
    <property type="term" value="C:RNA polymerase I complex"/>
    <property type="evidence" value="ECO:0007669"/>
    <property type="project" value="TreeGrafter"/>
</dbReference>
<dbReference type="OrthoDB" id="270392at2759"/>
<sequence length="129" mass="14650">MALGLGQIDIEGHRVGMMISGRTLPCFQPYDTRPRAGGYCFYRFLTSMPPAELFFHSMAGRDGLIDTACKTSRSGYLQRSVTKHLEVSSFVILLIVSREPTIFQNDNRIRQPFHKSEELGRNTNIFDDC</sequence>
<keyword evidence="4" id="KW-0808">Transferase</keyword>